<evidence type="ECO:0000313" key="2">
    <source>
        <dbReference type="EMBL" id="KAK7734673.1"/>
    </source>
</evidence>
<name>A0AAN9TZM5_9PEZI</name>
<feature type="compositionally biased region" description="Acidic residues" evidence="1">
    <location>
        <begin position="281"/>
        <end position="298"/>
    </location>
</feature>
<feature type="compositionally biased region" description="Basic and acidic residues" evidence="1">
    <location>
        <begin position="7"/>
        <end position="20"/>
    </location>
</feature>
<dbReference type="Proteomes" id="UP001320245">
    <property type="component" value="Unassembled WGS sequence"/>
</dbReference>
<feature type="region of interest" description="Disordered" evidence="1">
    <location>
        <begin position="42"/>
        <end position="100"/>
    </location>
</feature>
<accession>A0AAN9TZM5</accession>
<dbReference type="AlphaFoldDB" id="A0AAN9TZM5"/>
<evidence type="ECO:0000256" key="1">
    <source>
        <dbReference type="SAM" id="MobiDB-lite"/>
    </source>
</evidence>
<reference evidence="2 3" key="1">
    <citation type="journal article" date="2023" name="PLoS ONE">
        <title>Cytospora paraplurivora sp. nov. isolated from orchards with fruit tree decline syndrome in Ontario, Canada.</title>
        <authorList>
            <person name="Ilyukhin E."/>
            <person name="Nguyen H.D.T."/>
            <person name="Castle A.J."/>
            <person name="Ellouze W."/>
        </authorList>
    </citation>
    <scope>NUCLEOTIDE SEQUENCE [LARGE SCALE GENOMIC DNA]</scope>
    <source>
        <strain evidence="2 3">FDS-564</strain>
    </source>
</reference>
<sequence>MNPRLNPDLKTDDTNEKGTFIDDETEIRLPVTNNIYGKYAGFTAAHPETPATEDGHTLEEKDEAEDEHQTLASVPETNGGPTGLDTTGSTSDLGGDAATESAHAGDDFLVKCTTRDSGTAMMDSPFLNDFTDKGSTSLSPPYEGFLAVPTFQGHARADSSTIGTAVTQGLSGAVYGTQVPETDEDEGAFVDHMPAAVTGDMPAETWLEAPIGQAVTVEHGAYEMPGGFPGGSEEVPITASGHFVSDRAPDFVFGSAARREPLIDDAQLEASEEFRPRTILEESEPEEPLVSDEQLEAGDEFKPQTAQQAHV</sequence>
<evidence type="ECO:0000313" key="3">
    <source>
        <dbReference type="Proteomes" id="UP001320245"/>
    </source>
</evidence>
<feature type="region of interest" description="Disordered" evidence="1">
    <location>
        <begin position="1"/>
        <end position="22"/>
    </location>
</feature>
<protein>
    <submittedName>
        <fullName evidence="2">Uncharacterized protein</fullName>
    </submittedName>
</protein>
<comment type="caution">
    <text evidence="2">The sequence shown here is derived from an EMBL/GenBank/DDBJ whole genome shotgun (WGS) entry which is preliminary data.</text>
</comment>
<proteinExistence type="predicted"/>
<dbReference type="EMBL" id="JAJSPL020000042">
    <property type="protein sequence ID" value="KAK7734673.1"/>
    <property type="molecule type" value="Genomic_DNA"/>
</dbReference>
<gene>
    <name evidence="2" type="ORF">SLS53_007776</name>
</gene>
<feature type="region of interest" description="Disordered" evidence="1">
    <location>
        <begin position="263"/>
        <end position="311"/>
    </location>
</feature>
<organism evidence="2 3">
    <name type="scientific">Cytospora paraplurivora</name>
    <dbReference type="NCBI Taxonomy" id="2898453"/>
    <lineage>
        <taxon>Eukaryota</taxon>
        <taxon>Fungi</taxon>
        <taxon>Dikarya</taxon>
        <taxon>Ascomycota</taxon>
        <taxon>Pezizomycotina</taxon>
        <taxon>Sordariomycetes</taxon>
        <taxon>Sordariomycetidae</taxon>
        <taxon>Diaporthales</taxon>
        <taxon>Cytosporaceae</taxon>
        <taxon>Cytospora</taxon>
    </lineage>
</organism>
<keyword evidence="3" id="KW-1185">Reference proteome</keyword>